<dbReference type="GO" id="GO:0015631">
    <property type="term" value="F:tubulin binding"/>
    <property type="evidence" value="ECO:0007669"/>
    <property type="project" value="InterPro"/>
</dbReference>
<dbReference type="GO" id="GO:0001578">
    <property type="term" value="P:microtubule bundle formation"/>
    <property type="evidence" value="ECO:0007669"/>
    <property type="project" value="TreeGrafter"/>
</dbReference>
<dbReference type="Proteomes" id="UP001497497">
    <property type="component" value="Unassembled WGS sequence"/>
</dbReference>
<evidence type="ECO:0000256" key="1">
    <source>
        <dbReference type="SAM" id="MobiDB-lite"/>
    </source>
</evidence>
<accession>A0AAV2ID08</accession>
<feature type="compositionally biased region" description="Basic and acidic residues" evidence="1">
    <location>
        <begin position="135"/>
        <end position="155"/>
    </location>
</feature>
<comment type="caution">
    <text evidence="2">The sequence shown here is derived from an EMBL/GenBank/DDBJ whole genome shotgun (WGS) entry which is preliminary data.</text>
</comment>
<proteinExistence type="predicted"/>
<reference evidence="2 3" key="1">
    <citation type="submission" date="2024-04" db="EMBL/GenBank/DDBJ databases">
        <authorList>
            <consortium name="Genoscope - CEA"/>
            <person name="William W."/>
        </authorList>
    </citation>
    <scope>NUCLEOTIDE SEQUENCE [LARGE SCALE GENOMIC DNA]</scope>
</reference>
<dbReference type="InterPro" id="IPR008907">
    <property type="entry name" value="TPP/p25"/>
</dbReference>
<evidence type="ECO:0000313" key="2">
    <source>
        <dbReference type="EMBL" id="CAL1543668.1"/>
    </source>
</evidence>
<organism evidence="2 3">
    <name type="scientific">Lymnaea stagnalis</name>
    <name type="common">Great pond snail</name>
    <name type="synonym">Helix stagnalis</name>
    <dbReference type="NCBI Taxonomy" id="6523"/>
    <lineage>
        <taxon>Eukaryota</taxon>
        <taxon>Metazoa</taxon>
        <taxon>Spiralia</taxon>
        <taxon>Lophotrochozoa</taxon>
        <taxon>Mollusca</taxon>
        <taxon>Gastropoda</taxon>
        <taxon>Heterobranchia</taxon>
        <taxon>Euthyneura</taxon>
        <taxon>Panpulmonata</taxon>
        <taxon>Hygrophila</taxon>
        <taxon>Lymnaeoidea</taxon>
        <taxon>Lymnaeidae</taxon>
        <taxon>Lymnaea</taxon>
    </lineage>
</organism>
<evidence type="ECO:0000313" key="3">
    <source>
        <dbReference type="Proteomes" id="UP001497497"/>
    </source>
</evidence>
<dbReference type="GO" id="GO:0005874">
    <property type="term" value="C:microtubule"/>
    <property type="evidence" value="ECO:0007669"/>
    <property type="project" value="TreeGrafter"/>
</dbReference>
<dbReference type="PANTHER" id="PTHR12932">
    <property type="entry name" value="P25 ALPHA-RELATED"/>
    <property type="match status" value="1"/>
</dbReference>
<feature type="region of interest" description="Disordered" evidence="1">
    <location>
        <begin position="127"/>
        <end position="159"/>
    </location>
</feature>
<gene>
    <name evidence="2" type="ORF">GSLYS_00017202001</name>
</gene>
<dbReference type="AlphaFoldDB" id="A0AAV2ID08"/>
<protein>
    <recommendedName>
        <fullName evidence="4">Tubulin polymerization-promoting protein family member 3</fullName>
    </recommendedName>
</protein>
<evidence type="ECO:0008006" key="4">
    <source>
        <dbReference type="Google" id="ProtNLM"/>
    </source>
</evidence>
<dbReference type="EMBL" id="CAXITT010000569">
    <property type="protein sequence ID" value="CAL1543668.1"/>
    <property type="molecule type" value="Genomic_DNA"/>
</dbReference>
<sequence length="175" mass="19072">MSSADLKKTFLEYKDRAEKEDALKLTAFMKCIEACGLKQYKTCIEASVWPIHQDKAKKILIDRIISHVLPDIAATAVGQKKKLKGKAPADDPEVQEVLSEIQNKLAAKAGESKVKAQKVDATTARLTDASGYTGSHKERFTADGKGKGKDGRVDTVENSGYVGNYKGAGTFDKKH</sequence>
<name>A0AAV2ID08_LYMST</name>
<dbReference type="GO" id="GO:0046785">
    <property type="term" value="P:microtubule polymerization"/>
    <property type="evidence" value="ECO:0007669"/>
    <property type="project" value="InterPro"/>
</dbReference>
<keyword evidence="3" id="KW-1185">Reference proteome</keyword>
<dbReference type="PANTHER" id="PTHR12932:SF9">
    <property type="entry name" value="TUBULIN POLYMERIZATION-PROMOTING PROTEIN HOMOLOG"/>
    <property type="match status" value="1"/>
</dbReference>
<dbReference type="Pfam" id="PF05517">
    <property type="entry name" value="p25-alpha"/>
    <property type="match status" value="1"/>
</dbReference>
<dbReference type="GO" id="GO:0032273">
    <property type="term" value="P:positive regulation of protein polymerization"/>
    <property type="evidence" value="ECO:0007669"/>
    <property type="project" value="TreeGrafter"/>
</dbReference>